<feature type="chain" id="PRO_5020660293" description="DUF5977 domain-containing protein" evidence="1">
    <location>
        <begin position="24"/>
        <end position="1356"/>
    </location>
</feature>
<feature type="signal peptide" evidence="1">
    <location>
        <begin position="1"/>
        <end position="23"/>
    </location>
</feature>
<dbReference type="InterPro" id="IPR046020">
    <property type="entry name" value="DUF5977"/>
</dbReference>
<accession>A0A4U1CCB6</accession>
<evidence type="ECO:0000313" key="3">
    <source>
        <dbReference type="EMBL" id="TKC02812.1"/>
    </source>
</evidence>
<name>A0A4U1CCB6_9SPHI</name>
<organism evidence="3 4">
    <name type="scientific">Pedobacter frigoris</name>
    <dbReference type="NCBI Taxonomy" id="2571272"/>
    <lineage>
        <taxon>Bacteria</taxon>
        <taxon>Pseudomonadati</taxon>
        <taxon>Bacteroidota</taxon>
        <taxon>Sphingobacteriia</taxon>
        <taxon>Sphingobacteriales</taxon>
        <taxon>Sphingobacteriaceae</taxon>
        <taxon>Pedobacter</taxon>
    </lineage>
</organism>
<comment type="caution">
    <text evidence="3">The sequence shown here is derived from an EMBL/GenBank/DDBJ whole genome shotgun (WGS) entry which is preliminary data.</text>
</comment>
<dbReference type="Pfam" id="PF19404">
    <property type="entry name" value="DUF5977"/>
    <property type="match status" value="2"/>
</dbReference>
<evidence type="ECO:0000259" key="2">
    <source>
        <dbReference type="Pfam" id="PF19404"/>
    </source>
</evidence>
<evidence type="ECO:0000313" key="4">
    <source>
        <dbReference type="Proteomes" id="UP000307244"/>
    </source>
</evidence>
<dbReference type="RefSeq" id="WP_136837894.1">
    <property type="nucleotide sequence ID" value="NZ_SWBQ01000010.1"/>
</dbReference>
<dbReference type="Proteomes" id="UP000307244">
    <property type="component" value="Unassembled WGS sequence"/>
</dbReference>
<sequence length="1356" mass="149684">MSNSYLKIVVVLLCLCISLNADAQSTVNENFVPKSPNAEMADKFIDVPVNLANGIPEISIPLYTVKGKSLSVPLVLRYHGGGIKTSDRSTWVGLGWDLQTGGTISRTVRSNPDEGLNVRLNYLFPAIKNNFYPAHRINLQPPFIVPDGYTAEPKKRDETYAALYNLGITGGYYMDLSPLNHMSLPYNTLLSMANTSNANPIGNTFAENLHTGLIDMEPDVFSLSTPDVTGKFMLTPDRKFKMSPMNESVKIGANRTIETQTYTHKPPYSQYIDSMLVNKFVNWKIDTDNGRTYIFGSKGTSFGQDESRYAIKSFATTTDWGLDKIVDRNTKDSIVFSYTQSSISGFEFDSRGGVPQIPSTRVLSVGNGRRVDGQKIFLTQKISSDFENAEFFTSYGLLDSIIIKDNENVLKRKIVFNYHSFQSSLRSKLEALTIYGEDRVTNLGTYNFKYCDTLFTPRIIGSDTTHYISGARDYWGYYNHRLVPDAAMVGSGNTDYKPQWPYVMLESLTGITYPTGAHAEFKYEPNKYGSQYDSPYFDSTQNPLDSLVGGIRIKEIITTDTKTSQVMSRSYDYTYDGGFSSGYLNIPPSFYQRFPFSYCTAGWAYMVSSFNKESQITNAPVIQYNRVTEINKVGADLNGYTEYQYFTSDNTPDSTFYSNYSISKPVYDGYGNFPDMYAKHESNNLLAGQIKSKKVFDKNGQQLLEETYEYASKASADKFSFFKYQTEDVRNICNFYTVPPPGGPPPAILMHYLNYYYEIPKYVYLKNKFVKQLNASGDLVSTTEKSFYESPYHNNMTKSVSLGSKADSTTTRYVYAFDCADVISSDNSFLLLKKRYYNPLISTYQFKNANLGSSEVNYYKNYGISPDTALYPVSVSKFESNAPQSVSVSPLLTYPVSILQLDGNYVNAINYDYNAKGTLLKQSLDYGAVNSYVWDQKEMALLAKATNALPADIAFTSFESSGNGGWTVGSSTRNSGGLTGSKSYNLTSGSVSKSGLNSAKSYQLSYWIQSTSPLSVTGTVGSAGKKNAVQGWTCFEHLITGVTSVSLSGSGVIDELRILPEDAAMAGYTYNNDLKLKSEVGTNNKPTYYDYDAVGRLLAVKDQNLNVIKRNDYNFNENPIPSHIYWNAAVSDTARRNNCSSGYTGSIVTYTVPANTYSSTHNQSAANALAYAQVQANKQAYANSNGSCSIVYYSAEAYQNYDKTGCSSPNKATRVSYIVPAGKYTSIISQADANSQATNDISTNGATYGAANAQCLSTTNCKQVTLKNMSGSGVTFTIEFISSTGIRTREVFPASGTKTFYLPNGGYGAAVTIGGTGSDELLMKINGSATSWFNNTTNGVGVVSPGLEIEFLGVLD</sequence>
<feature type="domain" description="DUF5977" evidence="2">
    <location>
        <begin position="1125"/>
        <end position="1189"/>
    </location>
</feature>
<reference evidence="3 4" key="1">
    <citation type="submission" date="2019-04" db="EMBL/GenBank/DDBJ databases">
        <title>Pedobacter sp. RP-3-15 sp. nov., isolated from Arctic soil.</title>
        <authorList>
            <person name="Dahal R.H."/>
            <person name="Kim D.-U."/>
        </authorList>
    </citation>
    <scope>NUCLEOTIDE SEQUENCE [LARGE SCALE GENOMIC DNA]</scope>
    <source>
        <strain evidence="3 4">RP-3-15</strain>
    </source>
</reference>
<gene>
    <name evidence="3" type="ORF">FA047_20110</name>
</gene>
<evidence type="ECO:0000256" key="1">
    <source>
        <dbReference type="SAM" id="SignalP"/>
    </source>
</evidence>
<protein>
    <recommendedName>
        <fullName evidence="2">DUF5977 domain-containing protein</fullName>
    </recommendedName>
</protein>
<keyword evidence="4" id="KW-1185">Reference proteome</keyword>
<feature type="domain" description="DUF5977" evidence="2">
    <location>
        <begin position="1192"/>
        <end position="1255"/>
    </location>
</feature>
<proteinExistence type="predicted"/>
<dbReference type="OrthoDB" id="9814627at2"/>
<keyword evidence="1" id="KW-0732">Signal</keyword>
<dbReference type="EMBL" id="SWBQ01000010">
    <property type="protein sequence ID" value="TKC02812.1"/>
    <property type="molecule type" value="Genomic_DNA"/>
</dbReference>